<keyword evidence="3" id="KW-1185">Reference proteome</keyword>
<proteinExistence type="predicted"/>
<organism evidence="2 3">
    <name type="scientific">Theobroma cacao</name>
    <name type="common">Cacao</name>
    <name type="synonym">Cocoa</name>
    <dbReference type="NCBI Taxonomy" id="3641"/>
    <lineage>
        <taxon>Eukaryota</taxon>
        <taxon>Viridiplantae</taxon>
        <taxon>Streptophyta</taxon>
        <taxon>Embryophyta</taxon>
        <taxon>Tracheophyta</taxon>
        <taxon>Spermatophyta</taxon>
        <taxon>Magnoliopsida</taxon>
        <taxon>eudicotyledons</taxon>
        <taxon>Gunneridae</taxon>
        <taxon>Pentapetalae</taxon>
        <taxon>rosids</taxon>
        <taxon>malvids</taxon>
        <taxon>Malvales</taxon>
        <taxon>Malvaceae</taxon>
        <taxon>Byttnerioideae</taxon>
        <taxon>Theobroma</taxon>
    </lineage>
</organism>
<reference evidence="2 3" key="1">
    <citation type="journal article" date="2013" name="Genome Biol.">
        <title>The genome sequence of the most widely cultivated cacao type and its use to identify candidate genes regulating pod color.</title>
        <authorList>
            <person name="Motamayor J.C."/>
            <person name="Mockaitis K."/>
            <person name="Schmutz J."/>
            <person name="Haiminen N."/>
            <person name="Iii D.L."/>
            <person name="Cornejo O."/>
            <person name="Findley S.D."/>
            <person name="Zheng P."/>
            <person name="Utro F."/>
            <person name="Royaert S."/>
            <person name="Saski C."/>
            <person name="Jenkins J."/>
            <person name="Podicheti R."/>
            <person name="Zhao M."/>
            <person name="Scheffler B.E."/>
            <person name="Stack J.C."/>
            <person name="Feltus F.A."/>
            <person name="Mustiga G.M."/>
            <person name="Amores F."/>
            <person name="Phillips W."/>
            <person name="Marelli J.P."/>
            <person name="May G.D."/>
            <person name="Shapiro H."/>
            <person name="Ma J."/>
            <person name="Bustamante C.D."/>
            <person name="Schnell R.J."/>
            <person name="Main D."/>
            <person name="Gilbert D."/>
            <person name="Parida L."/>
            <person name="Kuhn D.N."/>
        </authorList>
    </citation>
    <scope>NUCLEOTIDE SEQUENCE [LARGE SCALE GENOMIC DNA]</scope>
    <source>
        <strain evidence="3">cv. Matina 1-6</strain>
    </source>
</reference>
<dbReference type="Proteomes" id="UP000026915">
    <property type="component" value="Chromosome 3"/>
</dbReference>
<evidence type="ECO:0000256" key="1">
    <source>
        <dbReference type="SAM" id="Phobius"/>
    </source>
</evidence>
<dbReference type="HOGENOM" id="CLU_2042287_0_0_1"/>
<dbReference type="InParanoid" id="A0A061FX28"/>
<sequence>MAPKRARARASSNGSFDQTRFVFANAMARYASSLINKITIPNDITKDRAIFIHSIMMGLTITFGYVIFKAMTHITKIKQDGLQFLSLIIAMCKMAGVHYDANEELLHLELTIDINLILIQL</sequence>
<dbReference type="Gramene" id="EOY21608">
    <property type="protein sequence ID" value="EOY21608"/>
    <property type="gene ID" value="TCM_013521"/>
</dbReference>
<evidence type="ECO:0000313" key="2">
    <source>
        <dbReference type="EMBL" id="EOY21608.1"/>
    </source>
</evidence>
<name>A0A061FX28_THECC</name>
<protein>
    <submittedName>
        <fullName evidence="2">Uncharacterized protein</fullName>
    </submittedName>
</protein>
<dbReference type="EMBL" id="CM001881">
    <property type="protein sequence ID" value="EOY21608.1"/>
    <property type="molecule type" value="Genomic_DNA"/>
</dbReference>
<dbReference type="AlphaFoldDB" id="A0A061FX28"/>
<keyword evidence="1" id="KW-0472">Membrane</keyword>
<keyword evidence="1" id="KW-0812">Transmembrane</keyword>
<gene>
    <name evidence="2" type="ORF">TCM_013521</name>
</gene>
<keyword evidence="1" id="KW-1133">Transmembrane helix</keyword>
<evidence type="ECO:0000313" key="3">
    <source>
        <dbReference type="Proteomes" id="UP000026915"/>
    </source>
</evidence>
<accession>A0A061FX28</accession>
<feature type="transmembrane region" description="Helical" evidence="1">
    <location>
        <begin position="50"/>
        <end position="68"/>
    </location>
</feature>